<proteinExistence type="inferred from homology"/>
<dbReference type="SMART" id="SM00696">
    <property type="entry name" value="DM9"/>
    <property type="match status" value="1"/>
</dbReference>
<gene>
    <name evidence="4" type="ORF">MVEN_02497000</name>
</gene>
<dbReference type="SMART" id="SM01041">
    <property type="entry name" value="BRO1"/>
    <property type="match status" value="1"/>
</dbReference>
<dbReference type="Proteomes" id="UP000620124">
    <property type="component" value="Unassembled WGS sequence"/>
</dbReference>
<dbReference type="OrthoDB" id="64867at2759"/>
<dbReference type="InterPro" id="IPR038499">
    <property type="entry name" value="BRO1_sf"/>
</dbReference>
<feature type="region of interest" description="Disordered" evidence="2">
    <location>
        <begin position="756"/>
        <end position="779"/>
    </location>
</feature>
<evidence type="ECO:0000259" key="3">
    <source>
        <dbReference type="PROSITE" id="PS51180"/>
    </source>
</evidence>
<dbReference type="Gene3D" id="1.25.40.280">
    <property type="entry name" value="alix/aip1 like domains"/>
    <property type="match status" value="1"/>
</dbReference>
<sequence length="993" mass="110510">MSNLLALPFKKTYNIDVKEPVRDYLLVNGATHPDAFRNDINKWQTLRKDGVGGGVHVDRVNAALSYHAQLLSILTKLPTDIGLEIAYAPVFAPTSLPITLRNIAFERAAVLFNLAALYSQLAASEDRSTADGIKRAIPNYQAAAGTLSYLRTSALPKLVFAPDDEEIPLDLDVSFIYGLEWLMLAQAQECWWQNAKLNNYKNPLLAKLAAHTSALYRSAITTIREADSTIQQLFPTGWLPHIEAKQYHFEAVSQYRQSLAELEASKYGVELARLEQARVAAKHAYDTARRGKVAPAVLQDVQSLLDTVQKDYARSERDNDLIYHDDIPAASALPPIQHSAIAKLTVVPGLLNPESVVGPEGPIFAEMIGWGAQEAINIYNDRKQNLVKDKIADAAQRLKDEADETLRLLNLPSSLEALERSAGLPPSLLQKAEQVRLEDGPAKIEATIADVQRLAQQDTNILDEAMDILDNEASEDEAMRKDAAFDRPPSHEANAELIEKERRYRDILVRAAASDETVRQKWDDWEGSIVQLTSDQAELEAVVPSSTLSPSNRSSAEAAEALKHSRALRVALEALDSLHRELQDFVRRAQSLADADDIYPRILSAASGLEKLAEVKPEMFEDVSDQELAKYDKFLEEINKGESKQAELLATIERRNEQFLQSRREDPSLKARENALRSLDLSYQKYREIIKNLNEGIQVLILLHLPANAVCSSIAPQFYNDLAQIFIEFKAQCKTWSQQRSSEIHALARLVEESSLQDEDPSFEPLSPPRRRPERASARLPALTSSDWGFEEVSLPPPPRRKDSPLPTTINTLPPPNYAATQMPSSGFRIALNSSVQISKDDLERAGHAPFADLDHSPVYVGSAIFTKEDGVTQKSVHPCKIGPHLYPSPCSVAYGGREVSHHGRYDLLLFDPMTMEWVHTSHGRIPEGRTPIEGGYEENIRDKLYHAAAVVNGIRVPGKTGHHLGAAHVSFGGGEHSVQENYEILCWKIQKY</sequence>
<dbReference type="InterPro" id="IPR025304">
    <property type="entry name" value="ALIX_V_dom"/>
</dbReference>
<dbReference type="PANTHER" id="PTHR23030:SF39">
    <property type="entry name" value="PROGRAMMED CELL DEATH 6-INTERACTING PROTEIN"/>
    <property type="match status" value="1"/>
</dbReference>
<evidence type="ECO:0000256" key="2">
    <source>
        <dbReference type="SAM" id="MobiDB-lite"/>
    </source>
</evidence>
<feature type="domain" description="BRO1" evidence="3">
    <location>
        <begin position="3"/>
        <end position="402"/>
    </location>
</feature>
<accession>A0A8H6WXR3</accession>
<dbReference type="InterPro" id="IPR004328">
    <property type="entry name" value="BRO1_dom"/>
</dbReference>
<dbReference type="Gene3D" id="1.20.140.50">
    <property type="entry name" value="alix/aip1 like domains"/>
    <property type="match status" value="1"/>
</dbReference>
<name>A0A8H6WXR3_9AGAR</name>
<keyword evidence="5" id="KW-1185">Reference proteome</keyword>
<dbReference type="CDD" id="cd09241">
    <property type="entry name" value="BRO1_ScRim20-like"/>
    <property type="match status" value="1"/>
</dbReference>
<evidence type="ECO:0000256" key="1">
    <source>
        <dbReference type="ARBA" id="ARBA00038154"/>
    </source>
</evidence>
<organism evidence="4 5">
    <name type="scientific">Mycena venus</name>
    <dbReference type="NCBI Taxonomy" id="2733690"/>
    <lineage>
        <taxon>Eukaryota</taxon>
        <taxon>Fungi</taxon>
        <taxon>Dikarya</taxon>
        <taxon>Basidiomycota</taxon>
        <taxon>Agaricomycotina</taxon>
        <taxon>Agaricomycetes</taxon>
        <taxon>Agaricomycetidae</taxon>
        <taxon>Agaricales</taxon>
        <taxon>Marasmiineae</taxon>
        <taxon>Mycenaceae</taxon>
        <taxon>Mycena</taxon>
    </lineage>
</organism>
<dbReference type="Gene3D" id="1.20.120.560">
    <property type="entry name" value="alix/aip1 in complex with the ypdl late domain"/>
    <property type="match status" value="1"/>
</dbReference>
<comment type="caution">
    <text evidence="4">The sequence shown here is derived from an EMBL/GenBank/DDBJ whole genome shotgun (WGS) entry which is preliminary data.</text>
</comment>
<dbReference type="GO" id="GO:0005768">
    <property type="term" value="C:endosome"/>
    <property type="evidence" value="ECO:0007669"/>
    <property type="project" value="TreeGrafter"/>
</dbReference>
<evidence type="ECO:0000313" key="5">
    <source>
        <dbReference type="Proteomes" id="UP000620124"/>
    </source>
</evidence>
<dbReference type="InterPro" id="IPR006616">
    <property type="entry name" value="DM9_repeat"/>
</dbReference>
<protein>
    <submittedName>
        <fullName evidence="4">pH-response regulator protein palA/RIM20</fullName>
    </submittedName>
</protein>
<dbReference type="Pfam" id="PF11901">
    <property type="entry name" value="DM9"/>
    <property type="match status" value="1"/>
</dbReference>
<reference evidence="4" key="1">
    <citation type="submission" date="2020-05" db="EMBL/GenBank/DDBJ databases">
        <title>Mycena genomes resolve the evolution of fungal bioluminescence.</title>
        <authorList>
            <person name="Tsai I.J."/>
        </authorList>
    </citation>
    <scope>NUCLEOTIDE SEQUENCE</scope>
    <source>
        <strain evidence="4">CCC161011</strain>
    </source>
</reference>
<dbReference type="Pfam" id="PF03097">
    <property type="entry name" value="BRO1"/>
    <property type="match status" value="1"/>
</dbReference>
<comment type="similarity">
    <text evidence="1">Belongs to the palA/RIM20 family.</text>
</comment>
<dbReference type="EMBL" id="JACAZI010000033">
    <property type="protein sequence ID" value="KAF7330569.1"/>
    <property type="molecule type" value="Genomic_DNA"/>
</dbReference>
<dbReference type="Pfam" id="PF13949">
    <property type="entry name" value="ALIX_LYPXL_bnd"/>
    <property type="match status" value="1"/>
</dbReference>
<feature type="region of interest" description="Disordered" evidence="2">
    <location>
        <begin position="789"/>
        <end position="808"/>
    </location>
</feature>
<dbReference type="PANTHER" id="PTHR23030">
    <property type="entry name" value="PCD6 INTERACTING PROTEIN-RELATED"/>
    <property type="match status" value="1"/>
</dbReference>
<dbReference type="PROSITE" id="PS51180">
    <property type="entry name" value="BRO1"/>
    <property type="match status" value="1"/>
</dbReference>
<evidence type="ECO:0000313" key="4">
    <source>
        <dbReference type="EMBL" id="KAF7330569.1"/>
    </source>
</evidence>
<dbReference type="AlphaFoldDB" id="A0A8H6WXR3"/>